<evidence type="ECO:0000313" key="14">
    <source>
        <dbReference type="EMBL" id="OAD62569.1"/>
    </source>
</evidence>
<sequence>MESSDENSEDSSWVLYRDREEWRDVIPVPQDDGPDPIVSIAYSEKFRDTYDYFRAIKSILFLFNITLNRYNISFYVRDTYEELRDELKSINLLTYDSSKNYQVWHHRKVIVEWMQDPSGELEFIENILKLDAKNYHVWQYRQWCIKTFNLFDKELEYTEHLLNEDIRNNSAWNQRYFVLSNTTKFEQSVIDREIEFALDKIDLVKGNESAWNYLRGILMQDSQGLAYNERVRQKCEELYHAGCRVNHLLACIIDICQEKPISEESPDSIFHITNALKLCKELCEKHDTIRRRYWDYIGQQLLDKMKSESVTT</sequence>
<dbReference type="PROSITE" id="PS51147">
    <property type="entry name" value="PFTA"/>
    <property type="match status" value="3"/>
</dbReference>
<keyword evidence="8" id="KW-0460">Magnesium</keyword>
<evidence type="ECO:0000256" key="9">
    <source>
        <dbReference type="ARBA" id="ARBA00040965"/>
    </source>
</evidence>
<dbReference type="GO" id="GO:0004660">
    <property type="term" value="F:protein farnesyltransferase activity"/>
    <property type="evidence" value="ECO:0007669"/>
    <property type="project" value="UniProtKB-EC"/>
</dbReference>
<protein>
    <recommendedName>
        <fullName evidence="9">Protein farnesyltransferase/geranylgeranyltransferase type-1 subunit alpha</fullName>
        <ecNumber evidence="4">2.5.1.58</ecNumber>
        <ecNumber evidence="3">2.5.1.59</ecNumber>
    </recommendedName>
    <alternativeName>
        <fullName evidence="12">CAAX farnesyltransferase subunit alpha</fullName>
    </alternativeName>
    <alternativeName>
        <fullName evidence="11">FTase-alpha</fullName>
    </alternativeName>
    <alternativeName>
        <fullName evidence="10">Ras proteins prenyltransferase subunit alpha</fullName>
    </alternativeName>
    <alternativeName>
        <fullName evidence="13">Type I protein geranyl-geranyltransferase subunit alpha</fullName>
    </alternativeName>
</protein>
<dbReference type="EC" id="2.5.1.59" evidence="3"/>
<accession>A0A310SUQ1</accession>
<dbReference type="Pfam" id="PF01239">
    <property type="entry name" value="PPTA"/>
    <property type="match status" value="4"/>
</dbReference>
<evidence type="ECO:0000256" key="6">
    <source>
        <dbReference type="ARBA" id="ARBA00022679"/>
    </source>
</evidence>
<evidence type="ECO:0000256" key="2">
    <source>
        <dbReference type="ARBA" id="ARBA00006734"/>
    </source>
</evidence>
<evidence type="ECO:0000256" key="1">
    <source>
        <dbReference type="ARBA" id="ARBA00001946"/>
    </source>
</evidence>
<dbReference type="PANTHER" id="PTHR11129">
    <property type="entry name" value="PROTEIN FARNESYLTRANSFERASE ALPHA SUBUNIT/RAB GERANYLGERANYL TRANSFERASE ALPHA SUBUNIT"/>
    <property type="match status" value="1"/>
</dbReference>
<evidence type="ECO:0000256" key="13">
    <source>
        <dbReference type="ARBA" id="ARBA00043219"/>
    </source>
</evidence>
<evidence type="ECO:0000256" key="11">
    <source>
        <dbReference type="ARBA" id="ARBA00042436"/>
    </source>
</evidence>
<dbReference type="InterPro" id="IPR002088">
    <property type="entry name" value="Prenyl_trans_a"/>
</dbReference>
<dbReference type="OrthoDB" id="272289at2759"/>
<evidence type="ECO:0000256" key="5">
    <source>
        <dbReference type="ARBA" id="ARBA00022602"/>
    </source>
</evidence>
<dbReference type="EC" id="2.5.1.58" evidence="4"/>
<comment type="cofactor">
    <cofactor evidence="1">
        <name>Mg(2+)</name>
        <dbReference type="ChEBI" id="CHEBI:18420"/>
    </cofactor>
</comment>
<evidence type="ECO:0000256" key="7">
    <source>
        <dbReference type="ARBA" id="ARBA00022737"/>
    </source>
</evidence>
<reference evidence="14 15" key="1">
    <citation type="submission" date="2015-07" db="EMBL/GenBank/DDBJ databases">
        <title>The genome of Eufriesea mexicana.</title>
        <authorList>
            <person name="Pan H."/>
            <person name="Kapheim K."/>
        </authorList>
    </citation>
    <scope>NUCLEOTIDE SEQUENCE [LARGE SCALE GENOMIC DNA]</scope>
    <source>
        <strain evidence="14">0111107269</strain>
        <tissue evidence="14">Whole body</tissue>
    </source>
</reference>
<evidence type="ECO:0000256" key="10">
    <source>
        <dbReference type="ARBA" id="ARBA00041392"/>
    </source>
</evidence>
<keyword evidence="7" id="KW-0677">Repeat</keyword>
<dbReference type="AlphaFoldDB" id="A0A310SUQ1"/>
<dbReference type="Gene3D" id="1.25.40.120">
    <property type="entry name" value="Protein prenylyltransferase"/>
    <property type="match status" value="1"/>
</dbReference>
<dbReference type="Proteomes" id="UP000250275">
    <property type="component" value="Unassembled WGS sequence"/>
</dbReference>
<dbReference type="SUPFAM" id="SSF48439">
    <property type="entry name" value="Protein prenylyltransferase"/>
    <property type="match status" value="1"/>
</dbReference>
<dbReference type="PANTHER" id="PTHR11129:SF1">
    <property type="entry name" value="PROTEIN FARNESYLTRANSFERASE_GERANYLGERANYLTRANSFERASE TYPE-1 SUBUNIT ALPHA"/>
    <property type="match status" value="1"/>
</dbReference>
<keyword evidence="15" id="KW-1185">Reference proteome</keyword>
<gene>
    <name evidence="14" type="ORF">WN48_07624</name>
</gene>
<evidence type="ECO:0000256" key="8">
    <source>
        <dbReference type="ARBA" id="ARBA00022842"/>
    </source>
</evidence>
<evidence type="ECO:0000256" key="3">
    <source>
        <dbReference type="ARBA" id="ARBA00012700"/>
    </source>
</evidence>
<organism evidence="14 15">
    <name type="scientific">Eufriesea mexicana</name>
    <dbReference type="NCBI Taxonomy" id="516756"/>
    <lineage>
        <taxon>Eukaryota</taxon>
        <taxon>Metazoa</taxon>
        <taxon>Ecdysozoa</taxon>
        <taxon>Arthropoda</taxon>
        <taxon>Hexapoda</taxon>
        <taxon>Insecta</taxon>
        <taxon>Pterygota</taxon>
        <taxon>Neoptera</taxon>
        <taxon>Endopterygota</taxon>
        <taxon>Hymenoptera</taxon>
        <taxon>Apocrita</taxon>
        <taxon>Aculeata</taxon>
        <taxon>Apoidea</taxon>
        <taxon>Anthophila</taxon>
        <taxon>Apidae</taxon>
        <taxon>Eufriesea</taxon>
    </lineage>
</organism>
<evidence type="ECO:0000256" key="4">
    <source>
        <dbReference type="ARBA" id="ARBA00012702"/>
    </source>
</evidence>
<evidence type="ECO:0000256" key="12">
    <source>
        <dbReference type="ARBA" id="ARBA00043086"/>
    </source>
</evidence>
<name>A0A310SUQ1_9HYME</name>
<proteinExistence type="inferred from homology"/>
<keyword evidence="6 14" id="KW-0808">Transferase</keyword>
<dbReference type="GO" id="GO:0004662">
    <property type="term" value="F:CAAX-protein geranylgeranyltransferase activity"/>
    <property type="evidence" value="ECO:0007669"/>
    <property type="project" value="UniProtKB-EC"/>
</dbReference>
<dbReference type="EMBL" id="KQ759849">
    <property type="protein sequence ID" value="OAD62569.1"/>
    <property type="molecule type" value="Genomic_DNA"/>
</dbReference>
<comment type="similarity">
    <text evidence="2">Belongs to the protein prenyltransferase subunit alpha family.</text>
</comment>
<evidence type="ECO:0000313" key="15">
    <source>
        <dbReference type="Proteomes" id="UP000250275"/>
    </source>
</evidence>
<keyword evidence="5" id="KW-0637">Prenyltransferase</keyword>
<dbReference type="GO" id="GO:0005965">
    <property type="term" value="C:protein farnesyltransferase complex"/>
    <property type="evidence" value="ECO:0007669"/>
    <property type="project" value="TreeGrafter"/>
</dbReference>
<dbReference type="GO" id="GO:0005953">
    <property type="term" value="C:CAAX-protein geranylgeranyltransferase complex"/>
    <property type="evidence" value="ECO:0007669"/>
    <property type="project" value="TreeGrafter"/>
</dbReference>